<keyword evidence="2" id="KW-0732">Signal</keyword>
<evidence type="ECO:0000313" key="3">
    <source>
        <dbReference type="EMBL" id="EIE20733.1"/>
    </source>
</evidence>
<dbReference type="KEGG" id="csl:COCSUDRAFT_48381"/>
<feature type="region of interest" description="Disordered" evidence="1">
    <location>
        <begin position="697"/>
        <end position="754"/>
    </location>
</feature>
<keyword evidence="4" id="KW-1185">Reference proteome</keyword>
<dbReference type="Gene3D" id="2.40.10.10">
    <property type="entry name" value="Trypsin-like serine proteases"/>
    <property type="match status" value="1"/>
</dbReference>
<dbReference type="PANTHER" id="PTHR48125">
    <property type="entry name" value="LP07818P1"/>
    <property type="match status" value="1"/>
</dbReference>
<dbReference type="Proteomes" id="UP000007264">
    <property type="component" value="Unassembled WGS sequence"/>
</dbReference>
<dbReference type="GeneID" id="17038712"/>
<feature type="region of interest" description="Disordered" evidence="1">
    <location>
        <begin position="644"/>
        <end position="673"/>
    </location>
</feature>
<dbReference type="AlphaFoldDB" id="I0YQR4"/>
<proteinExistence type="predicted"/>
<feature type="compositionally biased region" description="Low complexity" evidence="1">
    <location>
        <begin position="103"/>
        <end position="123"/>
    </location>
</feature>
<comment type="caution">
    <text evidence="3">The sequence shown here is derived from an EMBL/GenBank/DDBJ whole genome shotgun (WGS) entry which is preliminary data.</text>
</comment>
<feature type="compositionally biased region" description="Low complexity" evidence="1">
    <location>
        <begin position="654"/>
        <end position="665"/>
    </location>
</feature>
<dbReference type="Pfam" id="PF13365">
    <property type="entry name" value="Trypsin_2"/>
    <property type="match status" value="1"/>
</dbReference>
<evidence type="ECO:0000256" key="2">
    <source>
        <dbReference type="SAM" id="SignalP"/>
    </source>
</evidence>
<gene>
    <name evidence="3" type="ORF">COCSUDRAFT_48381</name>
</gene>
<evidence type="ECO:0000313" key="4">
    <source>
        <dbReference type="Proteomes" id="UP000007264"/>
    </source>
</evidence>
<feature type="region of interest" description="Disordered" evidence="1">
    <location>
        <begin position="96"/>
        <end position="123"/>
    </location>
</feature>
<organism evidence="3 4">
    <name type="scientific">Coccomyxa subellipsoidea (strain C-169)</name>
    <name type="common">Green microalga</name>
    <dbReference type="NCBI Taxonomy" id="574566"/>
    <lineage>
        <taxon>Eukaryota</taxon>
        <taxon>Viridiplantae</taxon>
        <taxon>Chlorophyta</taxon>
        <taxon>core chlorophytes</taxon>
        <taxon>Trebouxiophyceae</taxon>
        <taxon>Trebouxiophyceae incertae sedis</taxon>
        <taxon>Coccomyxaceae</taxon>
        <taxon>Coccomyxa</taxon>
        <taxon>Coccomyxa subellipsoidea</taxon>
    </lineage>
</organism>
<protein>
    <recommendedName>
        <fullName evidence="5">Peptidase S1 domain-containing protein</fullName>
    </recommendedName>
</protein>
<dbReference type="InterPro" id="IPR009003">
    <property type="entry name" value="Peptidase_S1_PA"/>
</dbReference>
<feature type="signal peptide" evidence="2">
    <location>
        <begin position="1"/>
        <end position="23"/>
    </location>
</feature>
<feature type="compositionally biased region" description="Low complexity" evidence="1">
    <location>
        <begin position="697"/>
        <end position="708"/>
    </location>
</feature>
<dbReference type="InterPro" id="IPR043504">
    <property type="entry name" value="Peptidase_S1_PA_chymotrypsin"/>
</dbReference>
<dbReference type="EMBL" id="AGSI01000014">
    <property type="protein sequence ID" value="EIE20733.1"/>
    <property type="molecule type" value="Genomic_DNA"/>
</dbReference>
<name>I0YQR4_COCSC</name>
<dbReference type="OrthoDB" id="2333706at2759"/>
<accession>I0YQR4</accession>
<dbReference type="SUPFAM" id="SSF50494">
    <property type="entry name" value="Trypsin-like serine proteases"/>
    <property type="match status" value="1"/>
</dbReference>
<reference evidence="3 4" key="1">
    <citation type="journal article" date="2012" name="Genome Biol.">
        <title>The genome of the polar eukaryotic microalga coccomyxa subellipsoidea reveals traits of cold adaptation.</title>
        <authorList>
            <person name="Blanc G."/>
            <person name="Agarkova I."/>
            <person name="Grimwood J."/>
            <person name="Kuo A."/>
            <person name="Brueggeman A."/>
            <person name="Dunigan D."/>
            <person name="Gurnon J."/>
            <person name="Ladunga I."/>
            <person name="Lindquist E."/>
            <person name="Lucas S."/>
            <person name="Pangilinan J."/>
            <person name="Proschold T."/>
            <person name="Salamov A."/>
            <person name="Schmutz J."/>
            <person name="Weeks D."/>
            <person name="Yamada T."/>
            <person name="Claverie J.M."/>
            <person name="Grigoriev I."/>
            <person name="Van Etten J."/>
            <person name="Lomsadze A."/>
            <person name="Borodovsky M."/>
        </authorList>
    </citation>
    <scope>NUCLEOTIDE SEQUENCE [LARGE SCALE GENOMIC DNA]</scope>
    <source>
        <strain evidence="3 4">C-169</strain>
    </source>
</reference>
<feature type="chain" id="PRO_5003636387" description="Peptidase S1 domain-containing protein" evidence="2">
    <location>
        <begin position="24"/>
        <end position="775"/>
    </location>
</feature>
<dbReference type="RefSeq" id="XP_005645277.1">
    <property type="nucleotide sequence ID" value="XM_005645220.1"/>
</dbReference>
<dbReference type="PANTHER" id="PTHR48125:SF12">
    <property type="entry name" value="AT HOOK TRANSCRIPTION FACTOR FAMILY-RELATED"/>
    <property type="match status" value="1"/>
</dbReference>
<evidence type="ECO:0008006" key="5">
    <source>
        <dbReference type="Google" id="ProtNLM"/>
    </source>
</evidence>
<feature type="compositionally biased region" description="Low complexity" evidence="1">
    <location>
        <begin position="730"/>
        <end position="752"/>
    </location>
</feature>
<dbReference type="eggNOG" id="ENOG502SBAM">
    <property type="taxonomic scope" value="Eukaryota"/>
</dbReference>
<evidence type="ECO:0000256" key="1">
    <source>
        <dbReference type="SAM" id="MobiDB-lite"/>
    </source>
</evidence>
<sequence>MHGRNSLIAAFVLLFLSAPTGLAQDLSNESSKRKVDGQNVPKLTLQLADQQAFLDRHGSKVGLHARNIRSIAAPGFKESLAEVAQSSRRRARRLTALPPMPAQPARQAPAADPGAALGPAPPQQAQAGTIINAPLGKKFLLTADHCFVDKVDISNFQWWLLIFNYETPCRSKDRPPPIRQVIQGTKLLFYDSKSDVLLLDIPNAIPDNFKAYKVGFDAEEVTPQRAISIHHPAGNIKRISYANSTDSITTNFQAPTFSEDIHPTNQTHFQVKWTQGATQGGSSGAALIDADSRKVVGILTGGTTTCDIFSGADYFGMLSVAWRNGLQNFLSDAPSLTDSGQGGLSTVTQYAGGVVVVDALEGTPLPHHGPAINFWPSVFVMGPENVTRVAFYLTDSPAPNEVIQTTIVVKGDLPGNQINPAPYITLSEYSFNFTTDNCCQLAQPLAVTTALGASVPGDLLRLQIVFWLTSSTNASYLHVSTMKGIIQSGFTSWTTLQPVACLKAPCYFTDPILATAPPTYPLPTKAVFRYAPTSETAVAQDVCLQDGFLDLATISVYINGTFTWTLSQSFDNSECVHIPALEVPAGIALYTVVSDADDYEAVLPIGAVKSVAIRETAPPPAVAQNRPTAAAEIVAAVNAAWQRDTSAPPPAVPPATTARAGPHGAAAGGGNVPSAAPGPGIAAAGAAGSAVQPAAGSNAAAQPAGGAQDKAVTASSTSGTNPFGGEKGGQAEAARASSGAPPASPQGKSGAGDYMDGASAAVIAMPSASLNSNGR</sequence>